<dbReference type="Proteomes" id="UP001479436">
    <property type="component" value="Unassembled WGS sequence"/>
</dbReference>
<dbReference type="SUPFAM" id="SSF57959">
    <property type="entry name" value="Leucine zipper domain"/>
    <property type="match status" value="1"/>
</dbReference>
<evidence type="ECO:0000256" key="3">
    <source>
        <dbReference type="ARBA" id="ARBA00023125"/>
    </source>
</evidence>
<organism evidence="9 10">
    <name type="scientific">Basidiobolus ranarum</name>
    <dbReference type="NCBI Taxonomy" id="34480"/>
    <lineage>
        <taxon>Eukaryota</taxon>
        <taxon>Fungi</taxon>
        <taxon>Fungi incertae sedis</taxon>
        <taxon>Zoopagomycota</taxon>
        <taxon>Entomophthoromycotina</taxon>
        <taxon>Basidiobolomycetes</taxon>
        <taxon>Basidiobolales</taxon>
        <taxon>Basidiobolaceae</taxon>
        <taxon>Basidiobolus</taxon>
    </lineage>
</organism>
<dbReference type="PROSITE" id="PS50217">
    <property type="entry name" value="BZIP"/>
    <property type="match status" value="1"/>
</dbReference>
<dbReference type="InterPro" id="IPR004827">
    <property type="entry name" value="bZIP"/>
</dbReference>
<dbReference type="SMART" id="SM00338">
    <property type="entry name" value="BRLZ"/>
    <property type="match status" value="1"/>
</dbReference>
<dbReference type="InterPro" id="IPR046347">
    <property type="entry name" value="bZIP_sf"/>
</dbReference>
<dbReference type="PRINTS" id="PR00043">
    <property type="entry name" value="LEUZIPPRJUN"/>
</dbReference>
<name>A0ABR2WPT4_9FUNG</name>
<evidence type="ECO:0000256" key="2">
    <source>
        <dbReference type="ARBA" id="ARBA00023015"/>
    </source>
</evidence>
<keyword evidence="6" id="KW-0175">Coiled coil</keyword>
<evidence type="ECO:0000256" key="6">
    <source>
        <dbReference type="SAM" id="Coils"/>
    </source>
</evidence>
<evidence type="ECO:0000259" key="8">
    <source>
        <dbReference type="PROSITE" id="PS50217"/>
    </source>
</evidence>
<keyword evidence="4" id="KW-0804">Transcription</keyword>
<dbReference type="InterPro" id="IPR002112">
    <property type="entry name" value="Leuzip_Jun"/>
</dbReference>
<dbReference type="Pfam" id="PF00170">
    <property type="entry name" value="bZIP_1"/>
    <property type="match status" value="1"/>
</dbReference>
<accession>A0ABR2WPT4</accession>
<sequence length="308" mass="33800">MSETASRLGIPRTDFSEADIGAPTPTRFLLECGEYRLTPSLSSFGEINPFEASFTSCGKKDSTPASNTNTSHMSVAPSAKATSVAVNGSMLTSVPGVMKPIPSVTTFDSEKLVRDNLHQFIHSKPSEPVSESRITSKSMESMNDQYSSSDESQLDGYDGKANGFKKRGSNNPDKNEEKRRRFLERNRVAASKCRQKKKIWVKELEHKSDEITARNKNLQHIVGQLKEELLQLKSQLLGHRNCNCNVIQQYVQTSGHFSQLPQGDNESEGAISEHISQASVQGMLSKQSNIPTGPSMGGMVGVSPYVNN</sequence>
<keyword evidence="10" id="KW-1185">Reference proteome</keyword>
<dbReference type="PANTHER" id="PTHR19304">
    <property type="entry name" value="CYCLIC-AMP RESPONSE ELEMENT BINDING PROTEIN"/>
    <property type="match status" value="1"/>
</dbReference>
<evidence type="ECO:0000256" key="1">
    <source>
        <dbReference type="ARBA" id="ARBA00004123"/>
    </source>
</evidence>
<feature type="compositionally biased region" description="Polar residues" evidence="7">
    <location>
        <begin position="132"/>
        <end position="151"/>
    </location>
</feature>
<dbReference type="Gene3D" id="1.20.5.170">
    <property type="match status" value="1"/>
</dbReference>
<evidence type="ECO:0000256" key="4">
    <source>
        <dbReference type="ARBA" id="ARBA00023163"/>
    </source>
</evidence>
<comment type="caution">
    <text evidence="9">The sequence shown here is derived from an EMBL/GenBank/DDBJ whole genome shotgun (WGS) entry which is preliminary data.</text>
</comment>
<dbReference type="InterPro" id="IPR051027">
    <property type="entry name" value="bZIP_transcription_factors"/>
</dbReference>
<evidence type="ECO:0000313" key="9">
    <source>
        <dbReference type="EMBL" id="KAK9763522.1"/>
    </source>
</evidence>
<dbReference type="EMBL" id="JASJQH010000619">
    <property type="protein sequence ID" value="KAK9763522.1"/>
    <property type="molecule type" value="Genomic_DNA"/>
</dbReference>
<evidence type="ECO:0000313" key="10">
    <source>
        <dbReference type="Proteomes" id="UP001479436"/>
    </source>
</evidence>
<keyword evidence="3" id="KW-0238">DNA-binding</keyword>
<proteinExistence type="predicted"/>
<protein>
    <recommendedName>
        <fullName evidence="8">BZIP domain-containing protein</fullName>
    </recommendedName>
</protein>
<keyword evidence="5" id="KW-0539">Nucleus</keyword>
<gene>
    <name evidence="9" type="ORF">K7432_009720</name>
</gene>
<dbReference type="PROSITE" id="PS00036">
    <property type="entry name" value="BZIP_BASIC"/>
    <property type="match status" value="1"/>
</dbReference>
<feature type="coiled-coil region" evidence="6">
    <location>
        <begin position="201"/>
        <end position="235"/>
    </location>
</feature>
<keyword evidence="2" id="KW-0805">Transcription regulation</keyword>
<reference evidence="9 10" key="1">
    <citation type="submission" date="2023-04" db="EMBL/GenBank/DDBJ databases">
        <title>Genome of Basidiobolus ranarum AG-B5.</title>
        <authorList>
            <person name="Stajich J.E."/>
            <person name="Carter-House D."/>
            <person name="Gryganskyi A."/>
        </authorList>
    </citation>
    <scope>NUCLEOTIDE SEQUENCE [LARGE SCALE GENOMIC DNA]</scope>
    <source>
        <strain evidence="9 10">AG-B5</strain>
    </source>
</reference>
<comment type="subcellular location">
    <subcellularLocation>
        <location evidence="1">Nucleus</location>
    </subcellularLocation>
</comment>
<evidence type="ECO:0000256" key="7">
    <source>
        <dbReference type="SAM" id="MobiDB-lite"/>
    </source>
</evidence>
<dbReference type="CDD" id="cd14687">
    <property type="entry name" value="bZIP_ATF2"/>
    <property type="match status" value="1"/>
</dbReference>
<evidence type="ECO:0000256" key="5">
    <source>
        <dbReference type="ARBA" id="ARBA00023242"/>
    </source>
</evidence>
<feature type="region of interest" description="Disordered" evidence="7">
    <location>
        <begin position="120"/>
        <end position="181"/>
    </location>
</feature>
<feature type="domain" description="BZIP" evidence="8">
    <location>
        <begin position="176"/>
        <end position="239"/>
    </location>
</feature>